<keyword evidence="7" id="KW-0597">Phosphoprotein</keyword>
<feature type="region of interest" description="Disordered" evidence="9">
    <location>
        <begin position="451"/>
        <end position="517"/>
    </location>
</feature>
<feature type="compositionally biased region" description="Polar residues" evidence="9">
    <location>
        <begin position="198"/>
        <end position="216"/>
    </location>
</feature>
<dbReference type="InterPro" id="IPR022166">
    <property type="entry name" value="UBAP2/Lig"/>
</dbReference>
<organism evidence="12 13">
    <name type="scientific">Cyprinus carpio</name>
    <name type="common">Common carp</name>
    <dbReference type="NCBI Taxonomy" id="7962"/>
    <lineage>
        <taxon>Eukaryota</taxon>
        <taxon>Metazoa</taxon>
        <taxon>Chordata</taxon>
        <taxon>Craniata</taxon>
        <taxon>Vertebrata</taxon>
        <taxon>Euteleostomi</taxon>
        <taxon>Actinopterygii</taxon>
        <taxon>Neopterygii</taxon>
        <taxon>Teleostei</taxon>
        <taxon>Ostariophysi</taxon>
        <taxon>Cypriniformes</taxon>
        <taxon>Cyprinidae</taxon>
        <taxon>Cyprininae</taxon>
        <taxon>Cyprinus</taxon>
    </lineage>
</organism>
<feature type="region of interest" description="Disordered" evidence="9">
    <location>
        <begin position="296"/>
        <end position="346"/>
    </location>
</feature>
<feature type="compositionally biased region" description="Basic residues" evidence="9">
    <location>
        <begin position="508"/>
        <end position="517"/>
    </location>
</feature>
<protein>
    <submittedName>
        <fullName evidence="12">Ubiquitin associated protein 2-like</fullName>
    </submittedName>
</protein>
<dbReference type="SUPFAM" id="SSF46934">
    <property type="entry name" value="UBA-like"/>
    <property type="match status" value="1"/>
</dbReference>
<evidence type="ECO:0000256" key="10">
    <source>
        <dbReference type="SAM" id="SignalP"/>
    </source>
</evidence>
<dbReference type="InterPro" id="IPR009060">
    <property type="entry name" value="UBA-like_sf"/>
</dbReference>
<evidence type="ECO:0000256" key="5">
    <source>
        <dbReference type="ARBA" id="ARBA00022481"/>
    </source>
</evidence>
<feature type="region of interest" description="Disordered" evidence="9">
    <location>
        <begin position="685"/>
        <end position="709"/>
    </location>
</feature>
<dbReference type="GO" id="GO:0061484">
    <property type="term" value="P:hematopoietic stem cell homeostasis"/>
    <property type="evidence" value="ECO:0007669"/>
    <property type="project" value="UniProtKB-ARBA"/>
</dbReference>
<feature type="region of interest" description="Disordered" evidence="9">
    <location>
        <begin position="387"/>
        <end position="437"/>
    </location>
</feature>
<dbReference type="Proteomes" id="UP000694701">
    <property type="component" value="Unplaced"/>
</dbReference>
<reference evidence="12" key="1">
    <citation type="submission" date="2025-08" db="UniProtKB">
        <authorList>
            <consortium name="Ensembl"/>
        </authorList>
    </citation>
    <scope>IDENTIFICATION</scope>
</reference>
<dbReference type="PROSITE" id="PS50030">
    <property type="entry name" value="UBA"/>
    <property type="match status" value="1"/>
</dbReference>
<evidence type="ECO:0000256" key="9">
    <source>
        <dbReference type="SAM" id="MobiDB-lite"/>
    </source>
</evidence>
<feature type="compositionally biased region" description="Polar residues" evidence="9">
    <location>
        <begin position="392"/>
        <end position="413"/>
    </location>
</feature>
<evidence type="ECO:0000256" key="3">
    <source>
        <dbReference type="ARBA" id="ARBA00004496"/>
    </source>
</evidence>
<feature type="compositionally biased region" description="Low complexity" evidence="9">
    <location>
        <begin position="491"/>
        <end position="507"/>
    </location>
</feature>
<dbReference type="GO" id="GO:0005737">
    <property type="term" value="C:cytoplasm"/>
    <property type="evidence" value="ECO:0007669"/>
    <property type="project" value="UniProtKB-SubCell"/>
</dbReference>
<dbReference type="InterPro" id="IPR015940">
    <property type="entry name" value="UBA"/>
</dbReference>
<keyword evidence="6" id="KW-0963">Cytoplasm</keyword>
<dbReference type="InterPro" id="IPR051833">
    <property type="entry name" value="TC-DDR_regulator"/>
</dbReference>
<dbReference type="GO" id="GO:0005694">
    <property type="term" value="C:chromosome"/>
    <property type="evidence" value="ECO:0007669"/>
    <property type="project" value="UniProtKB-SubCell"/>
</dbReference>
<dbReference type="PANTHER" id="PTHR16308">
    <property type="entry name" value="UBIQUITIN ASSOCIATED PROTEIN 2-LIKE/LINGERER"/>
    <property type="match status" value="1"/>
</dbReference>
<evidence type="ECO:0000256" key="1">
    <source>
        <dbReference type="ARBA" id="ARBA00004123"/>
    </source>
</evidence>
<comment type="subcellular location">
    <subcellularLocation>
        <location evidence="2">Chromosome</location>
    </subcellularLocation>
    <subcellularLocation>
        <location evidence="3">Cytoplasm</location>
    </subcellularLocation>
    <subcellularLocation>
        <location evidence="1">Nucleus</location>
    </subcellularLocation>
</comment>
<dbReference type="Ensembl" id="ENSCCRT00020099693.1">
    <property type="protein sequence ID" value="ENSCCRP00020091221.1"/>
    <property type="gene ID" value="ENSCCRG00020040953.1"/>
</dbReference>
<sequence length="960" mass="100586">MFHKCYGLRLNHILLLFVQATAEQIRLAQMISDHNDADFEEKVKQLVDITGKDQDESMIALHDCNGDVNRAINILLEGSPDTDSWEMVGKKKGVSGQKESAQTDGGDEGKENREKGGERDVARRRGGAPRRGRGASRGRDFRGQENGLDGAKAGGVAGRGMERGRRGRGRGRGGAGRRGGRFSAQGMGTFNPADYTEPAQTEESYTSGSSWSNTGNLEPEDGNRLEFTGGEGTNYPRKFDSAPGESCTGCEYLIRDQKPLSETKIFTASSVASMPIPQENVTITAGQRIDLAVLLGKTPPSSSSEAEPASLEGPQPPSLSQSLVFSNSKQTASLSQSSSSAPYSQHSMVSMLSKGFGDVGDPKGTTGGSTTGSQFLAQIKTARALAQLAAQHSQSGPPNAGPSTWDTSPTTLGQYGKRADRPVHSPFTKRQPYQPISTSSSMMDAFLQDKATPASTTSTLPPQSTSSSSLPQAVTTPLSKPSGPNPGQQNSSSPADPQASSPLPLQQHKLKQQKKRASITTKIPALAVEMPGSADISGLNLQFGALQFGSEPVLPEYDASAAVATTTSSNQGQNSLYTSASKWTTTCFISTSCYKFGKMQATALSNPSQMELYEPRASQTRRYPPSVSSSPQKDIQSKVRVSLNIFIFSSCLLTVVSSQHPSVDGDSSLHSSSFSSVSAVAPSSVPSPSSATSAAPVSHSGPVAPSSSVSSVSVQSALGPVSSLTMGLNSGAGKAPPNLPPGVPPLLPNPYIMAPGLLHPYPPQMYGYDDLQMLQTRIPLDYYSIPFATPTTALTGREGSLTGNPYSAGDLSKFGRGDASSPAPATTLALVAPTSSKQHGVNVGVNASATPFQQASGYGSHGYSTGVSVTSSNTGVPDISGSVYTKTQSFEKQGFHTGTPSASFSLPSALGSGGPINPPAAAGYAPAPYMHILTPHQQPHSQMLHHHLQQDGQVSLHHHV</sequence>
<feature type="compositionally biased region" description="Basic residues" evidence="9">
    <location>
        <begin position="124"/>
        <end position="136"/>
    </location>
</feature>
<evidence type="ECO:0000313" key="13">
    <source>
        <dbReference type="Proteomes" id="UP000694701"/>
    </source>
</evidence>
<name>A0A8C2J7S9_CYPCA</name>
<evidence type="ECO:0000256" key="8">
    <source>
        <dbReference type="ARBA" id="ARBA00023242"/>
    </source>
</evidence>
<dbReference type="PANTHER" id="PTHR16308:SF18">
    <property type="entry name" value="UBIQUITIN-ASSOCIATED PROTEIN 2-LIKE"/>
    <property type="match status" value="1"/>
</dbReference>
<keyword evidence="5" id="KW-0488">Methylation</keyword>
<evidence type="ECO:0000256" key="4">
    <source>
        <dbReference type="ARBA" id="ARBA00022454"/>
    </source>
</evidence>
<feature type="region of interest" description="Disordered" evidence="9">
    <location>
        <begin position="607"/>
        <end position="634"/>
    </location>
</feature>
<feature type="compositionally biased region" description="Basic and acidic residues" evidence="9">
    <location>
        <begin position="107"/>
        <end position="123"/>
    </location>
</feature>
<feature type="compositionally biased region" description="Low complexity" evidence="9">
    <location>
        <begin position="326"/>
        <end position="346"/>
    </location>
</feature>
<proteinExistence type="predicted"/>
<evidence type="ECO:0000256" key="6">
    <source>
        <dbReference type="ARBA" id="ARBA00022490"/>
    </source>
</evidence>
<feature type="compositionally biased region" description="Low complexity" evidence="9">
    <location>
        <begin position="299"/>
        <end position="310"/>
    </location>
</feature>
<dbReference type="AlphaFoldDB" id="A0A8C2J7S9"/>
<feature type="compositionally biased region" description="Polar residues" evidence="9">
    <location>
        <begin position="617"/>
        <end position="634"/>
    </location>
</feature>
<feature type="domain" description="UBA" evidence="11">
    <location>
        <begin position="38"/>
        <end position="78"/>
    </location>
</feature>
<dbReference type="Pfam" id="PF12478">
    <property type="entry name" value="UBAP2-Lig"/>
    <property type="match status" value="1"/>
</dbReference>
<dbReference type="GO" id="GO:0005634">
    <property type="term" value="C:nucleus"/>
    <property type="evidence" value="ECO:0007669"/>
    <property type="project" value="UniProtKB-SubCell"/>
</dbReference>
<feature type="signal peptide" evidence="10">
    <location>
        <begin position="1"/>
        <end position="22"/>
    </location>
</feature>
<evidence type="ECO:0000313" key="12">
    <source>
        <dbReference type="Ensembl" id="ENSCCRP00020091221.1"/>
    </source>
</evidence>
<dbReference type="Gene3D" id="1.10.8.10">
    <property type="entry name" value="DNA helicase RuvA subunit, C-terminal domain"/>
    <property type="match status" value="1"/>
</dbReference>
<evidence type="ECO:0000256" key="7">
    <source>
        <dbReference type="ARBA" id="ARBA00022553"/>
    </source>
</evidence>
<evidence type="ECO:0000256" key="2">
    <source>
        <dbReference type="ARBA" id="ARBA00004286"/>
    </source>
</evidence>
<accession>A0A8C2J7S9</accession>
<feature type="compositionally biased region" description="Low complexity" evidence="9">
    <location>
        <begin position="451"/>
        <end position="472"/>
    </location>
</feature>
<dbReference type="FunFam" id="1.10.8.10:FF:000004">
    <property type="entry name" value="ubiquitin-associated protein 2-like isoform X1"/>
    <property type="match status" value="1"/>
</dbReference>
<dbReference type="SMART" id="SM00165">
    <property type="entry name" value="UBA"/>
    <property type="match status" value="1"/>
</dbReference>
<keyword evidence="8" id="KW-0539">Nucleus</keyword>
<feature type="region of interest" description="Disordered" evidence="9">
    <location>
        <begin position="82"/>
        <end position="244"/>
    </location>
</feature>
<keyword evidence="4" id="KW-0158">Chromosome</keyword>
<dbReference type="CDD" id="cd14277">
    <property type="entry name" value="UBA_UBP2_like"/>
    <property type="match status" value="1"/>
</dbReference>
<evidence type="ECO:0000259" key="11">
    <source>
        <dbReference type="PROSITE" id="PS50030"/>
    </source>
</evidence>
<keyword evidence="10" id="KW-0732">Signal</keyword>
<feature type="chain" id="PRO_5034419880" evidence="10">
    <location>
        <begin position="23"/>
        <end position="960"/>
    </location>
</feature>